<dbReference type="GO" id="GO:0005829">
    <property type="term" value="C:cytosol"/>
    <property type="evidence" value="ECO:0007669"/>
    <property type="project" value="TreeGrafter"/>
</dbReference>
<organism evidence="1 2">
    <name type="scientific">Ceratodon purpureus</name>
    <name type="common">Fire moss</name>
    <name type="synonym">Dicranum purpureum</name>
    <dbReference type="NCBI Taxonomy" id="3225"/>
    <lineage>
        <taxon>Eukaryota</taxon>
        <taxon>Viridiplantae</taxon>
        <taxon>Streptophyta</taxon>
        <taxon>Embryophyta</taxon>
        <taxon>Bryophyta</taxon>
        <taxon>Bryophytina</taxon>
        <taxon>Bryopsida</taxon>
        <taxon>Dicranidae</taxon>
        <taxon>Pseudoditrichales</taxon>
        <taxon>Ditrichaceae</taxon>
        <taxon>Ceratodon</taxon>
    </lineage>
</organism>
<dbReference type="PANTHER" id="PTHR21725">
    <property type="entry name" value="E3 UBIQUITIN-PROTEIN LIGASE UBR4"/>
    <property type="match status" value="1"/>
</dbReference>
<proteinExistence type="predicted"/>
<gene>
    <name evidence="1" type="ORF">KC19_7G175500</name>
</gene>
<dbReference type="EMBL" id="CM026428">
    <property type="protein sequence ID" value="KAG0567963.1"/>
    <property type="molecule type" value="Genomic_DNA"/>
</dbReference>
<dbReference type="AlphaFoldDB" id="A0A8T0H959"/>
<reference evidence="1" key="1">
    <citation type="submission" date="2020-06" db="EMBL/GenBank/DDBJ databases">
        <title>WGS assembly of Ceratodon purpureus strain R40.</title>
        <authorList>
            <person name="Carey S.B."/>
            <person name="Jenkins J."/>
            <person name="Shu S."/>
            <person name="Lovell J.T."/>
            <person name="Sreedasyam A."/>
            <person name="Maumus F."/>
            <person name="Tiley G.P."/>
            <person name="Fernandez-Pozo N."/>
            <person name="Barry K."/>
            <person name="Chen C."/>
            <person name="Wang M."/>
            <person name="Lipzen A."/>
            <person name="Daum C."/>
            <person name="Saski C.A."/>
            <person name="Payton A.C."/>
            <person name="Mcbreen J.C."/>
            <person name="Conrad R.E."/>
            <person name="Kollar L.M."/>
            <person name="Olsson S."/>
            <person name="Huttunen S."/>
            <person name="Landis J.B."/>
            <person name="Wickett N.J."/>
            <person name="Johnson M.G."/>
            <person name="Rensing S.A."/>
            <person name="Grimwood J."/>
            <person name="Schmutz J."/>
            <person name="Mcdaniel S.F."/>
        </authorList>
    </citation>
    <scope>NUCLEOTIDE SEQUENCE</scope>
    <source>
        <strain evidence="1">R40</strain>
    </source>
</reference>
<dbReference type="GO" id="GO:0009506">
    <property type="term" value="C:plasmodesma"/>
    <property type="evidence" value="ECO:0007669"/>
    <property type="project" value="TreeGrafter"/>
</dbReference>
<keyword evidence="2" id="KW-1185">Reference proteome</keyword>
<evidence type="ECO:0000313" key="2">
    <source>
        <dbReference type="Proteomes" id="UP000822688"/>
    </source>
</evidence>
<dbReference type="PANTHER" id="PTHR21725:SF1">
    <property type="entry name" value="E3 UBIQUITIN-PROTEIN LIGASE UBR4"/>
    <property type="match status" value="1"/>
</dbReference>
<dbReference type="GO" id="GO:0009926">
    <property type="term" value="P:auxin polar transport"/>
    <property type="evidence" value="ECO:0007669"/>
    <property type="project" value="TreeGrafter"/>
</dbReference>
<sequence length="89" mass="10189">MENDEDMKKGLVAIESESENAHRKCQQLLGFEKERPRPTVNRTLLYAEKCKMAFDPVSNGVQTLPGLRRVLMGVSGHLVHREFLWPPAR</sequence>
<dbReference type="Proteomes" id="UP000822688">
    <property type="component" value="Chromosome 7"/>
</dbReference>
<name>A0A8T0H959_CERPU</name>
<accession>A0A8T0H959</accession>
<comment type="caution">
    <text evidence="1">The sequence shown here is derived from an EMBL/GenBank/DDBJ whole genome shotgun (WGS) entry which is preliminary data.</text>
</comment>
<protein>
    <submittedName>
        <fullName evidence="1">Uncharacterized protein</fullName>
    </submittedName>
</protein>
<dbReference type="InterPro" id="IPR045189">
    <property type="entry name" value="UBR4-like"/>
</dbReference>
<evidence type="ECO:0000313" key="1">
    <source>
        <dbReference type="EMBL" id="KAG0567963.1"/>
    </source>
</evidence>